<name>A0AAU8DNQ5_9ACTN</name>
<dbReference type="PANTHER" id="PTHR46015:SF1">
    <property type="entry name" value="HOMOCYSTEINE S-METHYLTRANSFERASE-LIKE ISOFORM 1"/>
    <property type="match status" value="1"/>
</dbReference>
<dbReference type="PROSITE" id="PS50970">
    <property type="entry name" value="HCY"/>
    <property type="match status" value="1"/>
</dbReference>
<dbReference type="GO" id="GO:0032259">
    <property type="term" value="P:methylation"/>
    <property type="evidence" value="ECO:0007669"/>
    <property type="project" value="UniProtKB-KW"/>
</dbReference>
<keyword evidence="1 5" id="KW-0489">Methyltransferase</keyword>
<dbReference type="GO" id="GO:0009086">
    <property type="term" value="P:methionine biosynthetic process"/>
    <property type="evidence" value="ECO:0007669"/>
    <property type="project" value="InterPro"/>
</dbReference>
<reference evidence="7" key="1">
    <citation type="submission" date="2024-05" db="EMBL/GenBank/DDBJ databases">
        <authorList>
            <person name="Cai S.Y."/>
            <person name="Jin L.M."/>
            <person name="Li H.R."/>
        </authorList>
    </citation>
    <scope>NUCLEOTIDE SEQUENCE</scope>
    <source>
        <strain evidence="7">A5-74</strain>
    </source>
</reference>
<keyword evidence="3 5" id="KW-0479">Metal-binding</keyword>
<dbReference type="PANTHER" id="PTHR46015">
    <property type="entry name" value="ZGC:172121"/>
    <property type="match status" value="1"/>
</dbReference>
<proteinExistence type="predicted"/>
<dbReference type="EMBL" id="CP159218">
    <property type="protein sequence ID" value="XCG62986.1"/>
    <property type="molecule type" value="Genomic_DNA"/>
</dbReference>
<evidence type="ECO:0000256" key="1">
    <source>
        <dbReference type="ARBA" id="ARBA00022603"/>
    </source>
</evidence>
<dbReference type="SUPFAM" id="SSF82282">
    <property type="entry name" value="Homocysteine S-methyltransferase"/>
    <property type="match status" value="1"/>
</dbReference>
<dbReference type="Gene3D" id="3.20.20.330">
    <property type="entry name" value="Homocysteine-binding-like domain"/>
    <property type="match status" value="1"/>
</dbReference>
<dbReference type="InterPro" id="IPR003726">
    <property type="entry name" value="HCY_dom"/>
</dbReference>
<gene>
    <name evidence="7" type="primary">mmuM</name>
    <name evidence="7" type="ORF">ABLG96_17490</name>
</gene>
<evidence type="ECO:0000313" key="7">
    <source>
        <dbReference type="EMBL" id="XCG62986.1"/>
    </source>
</evidence>
<evidence type="ECO:0000256" key="2">
    <source>
        <dbReference type="ARBA" id="ARBA00022679"/>
    </source>
</evidence>
<keyword evidence="2 5" id="KW-0808">Transferase</keyword>
<dbReference type="NCBIfam" id="NF007020">
    <property type="entry name" value="PRK09485.1"/>
    <property type="match status" value="1"/>
</dbReference>
<dbReference type="RefSeq" id="WP_353648601.1">
    <property type="nucleotide sequence ID" value="NZ_CP159218.1"/>
</dbReference>
<organism evidence="7">
    <name type="scientific">Nakamurella sp. A5-74</name>
    <dbReference type="NCBI Taxonomy" id="3158264"/>
    <lineage>
        <taxon>Bacteria</taxon>
        <taxon>Bacillati</taxon>
        <taxon>Actinomycetota</taxon>
        <taxon>Actinomycetes</taxon>
        <taxon>Nakamurellales</taxon>
        <taxon>Nakamurellaceae</taxon>
        <taxon>Nakamurella</taxon>
    </lineage>
</organism>
<dbReference type="Pfam" id="PF02574">
    <property type="entry name" value="S-methyl_trans"/>
    <property type="match status" value="1"/>
</dbReference>
<feature type="binding site" evidence="5">
    <location>
        <position position="306"/>
    </location>
    <ligand>
        <name>Zn(2+)</name>
        <dbReference type="ChEBI" id="CHEBI:29105"/>
    </ligand>
</feature>
<comment type="cofactor">
    <cofactor evidence="5">
        <name>Zn(2+)</name>
        <dbReference type="ChEBI" id="CHEBI:29105"/>
    </cofactor>
</comment>
<evidence type="ECO:0000256" key="4">
    <source>
        <dbReference type="ARBA" id="ARBA00022833"/>
    </source>
</evidence>
<evidence type="ECO:0000256" key="3">
    <source>
        <dbReference type="ARBA" id="ARBA00022723"/>
    </source>
</evidence>
<feature type="binding site" evidence="5">
    <location>
        <position position="243"/>
    </location>
    <ligand>
        <name>Zn(2+)</name>
        <dbReference type="ChEBI" id="CHEBI:29105"/>
    </ligand>
</feature>
<evidence type="ECO:0000256" key="5">
    <source>
        <dbReference type="PROSITE-ProRule" id="PRU00333"/>
    </source>
</evidence>
<keyword evidence="4 5" id="KW-0862">Zinc</keyword>
<dbReference type="InterPro" id="IPR036589">
    <property type="entry name" value="HCY_dom_sf"/>
</dbReference>
<dbReference type="GO" id="GO:0008270">
    <property type="term" value="F:zinc ion binding"/>
    <property type="evidence" value="ECO:0007669"/>
    <property type="project" value="InterPro"/>
</dbReference>
<dbReference type="InterPro" id="IPR051486">
    <property type="entry name" value="Hcy_S-methyltransferase"/>
</dbReference>
<protein>
    <submittedName>
        <fullName evidence="7">Homocysteine S-methyltransferase</fullName>
        <ecNumber evidence="7">2.1.1.10</ecNumber>
    </submittedName>
</protein>
<accession>A0AAU8DNQ5</accession>
<dbReference type="EC" id="2.1.1.10" evidence="7"/>
<dbReference type="GO" id="GO:0033528">
    <property type="term" value="P:S-methylmethionine cycle"/>
    <property type="evidence" value="ECO:0007669"/>
    <property type="project" value="TreeGrafter"/>
</dbReference>
<dbReference type="AlphaFoldDB" id="A0AAU8DNQ5"/>
<sequence length="321" mass="33597">METGASLPAAIAAGGNLVLDGGLATLLERHGHDLTSQLWSARLLHDDPDAIGRAHREFFDAGAEVATTASYQASFDGFAHAGIDRDGAVALMRASGEVADRARRDHRDRTGRPAFVAVSVGPYGAALADGSEYRGDYGLTVDELRRWHHDRLQVLCEIVADGLADVLAVETIPSAAEADALLREIEGTGIPVWLSLTGVLVAPGGDAPDAERRIARTRADEPLDESFRAASEVPEVIAVGVNCVDPRDVAGLLAAADGTALPLVCYPNSGELWDCAARSWYGDATIDAAVLRTWSAGGARLVGGCCRVGPELIEQLAAALG</sequence>
<feature type="domain" description="Hcy-binding" evidence="6">
    <location>
        <begin position="5"/>
        <end position="320"/>
    </location>
</feature>
<dbReference type="GO" id="GO:0008898">
    <property type="term" value="F:S-adenosylmethionine-homocysteine S-methyltransferase activity"/>
    <property type="evidence" value="ECO:0007669"/>
    <property type="project" value="TreeGrafter"/>
</dbReference>
<feature type="binding site" evidence="5">
    <location>
        <position position="305"/>
    </location>
    <ligand>
        <name>Zn(2+)</name>
        <dbReference type="ChEBI" id="CHEBI:29105"/>
    </ligand>
</feature>
<evidence type="ECO:0000259" key="6">
    <source>
        <dbReference type="PROSITE" id="PS50970"/>
    </source>
</evidence>